<dbReference type="Proteomes" id="UP000677228">
    <property type="component" value="Unassembled WGS sequence"/>
</dbReference>
<sequence length="97" mass="10924">SGKQCISCSLISISAFKQLIKLLNCSLLNLNDRKKLLSLLKSIGNDICTYFIDLHKNPMRITPQKLWKVLDECCRIPSSCSSEIVNELLESIKTPNV</sequence>
<gene>
    <name evidence="1" type="ORF">OVA965_LOCUS43870</name>
    <name evidence="2" type="ORF">TMI583_LOCUS46312</name>
</gene>
<dbReference type="Proteomes" id="UP000682733">
    <property type="component" value="Unassembled WGS sequence"/>
</dbReference>
<accession>A0A8S2G6K3</accession>
<evidence type="ECO:0000313" key="3">
    <source>
        <dbReference type="Proteomes" id="UP000677228"/>
    </source>
</evidence>
<comment type="caution">
    <text evidence="1">The sequence shown here is derived from an EMBL/GenBank/DDBJ whole genome shotgun (WGS) entry which is preliminary data.</text>
</comment>
<name>A0A8S2G6K3_9BILA</name>
<organism evidence="1 3">
    <name type="scientific">Didymodactylos carnosus</name>
    <dbReference type="NCBI Taxonomy" id="1234261"/>
    <lineage>
        <taxon>Eukaryota</taxon>
        <taxon>Metazoa</taxon>
        <taxon>Spiralia</taxon>
        <taxon>Gnathifera</taxon>
        <taxon>Rotifera</taxon>
        <taxon>Eurotatoria</taxon>
        <taxon>Bdelloidea</taxon>
        <taxon>Philodinida</taxon>
        <taxon>Philodinidae</taxon>
        <taxon>Didymodactylos</taxon>
    </lineage>
</organism>
<dbReference type="EMBL" id="CAJOBA010085684">
    <property type="protein sequence ID" value="CAF4462251.1"/>
    <property type="molecule type" value="Genomic_DNA"/>
</dbReference>
<dbReference type="EMBL" id="CAJNOK010059759">
    <property type="protein sequence ID" value="CAF1633486.1"/>
    <property type="molecule type" value="Genomic_DNA"/>
</dbReference>
<feature type="non-terminal residue" evidence="1">
    <location>
        <position position="1"/>
    </location>
</feature>
<evidence type="ECO:0000313" key="1">
    <source>
        <dbReference type="EMBL" id="CAF1633486.1"/>
    </source>
</evidence>
<evidence type="ECO:0000313" key="2">
    <source>
        <dbReference type="EMBL" id="CAF4462251.1"/>
    </source>
</evidence>
<dbReference type="AlphaFoldDB" id="A0A8S2G6K3"/>
<proteinExistence type="predicted"/>
<reference evidence="1" key="1">
    <citation type="submission" date="2021-02" db="EMBL/GenBank/DDBJ databases">
        <authorList>
            <person name="Nowell W R."/>
        </authorList>
    </citation>
    <scope>NUCLEOTIDE SEQUENCE</scope>
</reference>
<protein>
    <submittedName>
        <fullName evidence="1">Uncharacterized protein</fullName>
    </submittedName>
</protein>
<feature type="non-terminal residue" evidence="1">
    <location>
        <position position="97"/>
    </location>
</feature>